<evidence type="ECO:0000256" key="6">
    <source>
        <dbReference type="ARBA" id="ARBA00022741"/>
    </source>
</evidence>
<dbReference type="InterPro" id="IPR022636">
    <property type="entry name" value="S-AdoMet_synthetase_sfam"/>
</dbReference>
<feature type="binding site" description="in other chain" evidence="10">
    <location>
        <position position="18"/>
    </location>
    <ligand>
        <name>ATP</name>
        <dbReference type="ChEBI" id="CHEBI:30616"/>
        <note>ligand shared between two neighboring subunits</note>
    </ligand>
</feature>
<keyword evidence="4 10" id="KW-0808">Transferase</keyword>
<evidence type="ECO:0000256" key="7">
    <source>
        <dbReference type="ARBA" id="ARBA00022840"/>
    </source>
</evidence>
<evidence type="ECO:0000256" key="11">
    <source>
        <dbReference type="RuleBase" id="RU000542"/>
    </source>
</evidence>
<feature type="binding site" description="in other chain" evidence="10">
    <location>
        <position position="285"/>
    </location>
    <ligand>
        <name>L-methionine</name>
        <dbReference type="ChEBI" id="CHEBI:57844"/>
        <note>ligand shared between two neighboring subunits</note>
    </ligand>
</feature>
<feature type="binding site" evidence="10">
    <location>
        <position position="20"/>
    </location>
    <ligand>
        <name>Mg(2+)</name>
        <dbReference type="ChEBI" id="CHEBI:18420"/>
    </ligand>
</feature>
<dbReference type="PROSITE" id="PS00377">
    <property type="entry name" value="ADOMET_SYNTHASE_2"/>
    <property type="match status" value="1"/>
</dbReference>
<dbReference type="EMBL" id="JASWER010000004">
    <property type="protein sequence ID" value="MDL5376755.1"/>
    <property type="molecule type" value="Genomic_DNA"/>
</dbReference>
<dbReference type="InterPro" id="IPR002133">
    <property type="entry name" value="S-AdoMet_synthetase"/>
</dbReference>
<dbReference type="InterPro" id="IPR022628">
    <property type="entry name" value="S-AdoMet_synt_N"/>
</dbReference>
<evidence type="ECO:0000256" key="5">
    <source>
        <dbReference type="ARBA" id="ARBA00022723"/>
    </source>
</evidence>
<keyword evidence="3 10" id="KW-0554">One-carbon metabolism</keyword>
<feature type="binding site" evidence="10">
    <location>
        <position position="277"/>
    </location>
    <ligand>
        <name>ATP</name>
        <dbReference type="ChEBI" id="CHEBI:30616"/>
        <note>ligand shared between two neighboring subunits</note>
    </ligand>
</feature>
<dbReference type="SUPFAM" id="SSF55973">
    <property type="entry name" value="S-adenosylmethionine synthetase"/>
    <property type="match status" value="3"/>
</dbReference>
<evidence type="ECO:0000259" key="15">
    <source>
        <dbReference type="Pfam" id="PF02773"/>
    </source>
</evidence>
<evidence type="ECO:0000256" key="8">
    <source>
        <dbReference type="ARBA" id="ARBA00022842"/>
    </source>
</evidence>
<evidence type="ECO:0000313" key="16">
    <source>
        <dbReference type="EMBL" id="MDL5376755.1"/>
    </source>
</evidence>
<dbReference type="PANTHER" id="PTHR11964">
    <property type="entry name" value="S-ADENOSYLMETHIONINE SYNTHETASE"/>
    <property type="match status" value="1"/>
</dbReference>
<feature type="binding site" description="in other chain" evidence="10">
    <location>
        <position position="102"/>
    </location>
    <ligand>
        <name>L-methionine</name>
        <dbReference type="ChEBI" id="CHEBI:57844"/>
        <note>ligand shared between two neighboring subunits</note>
    </ligand>
</feature>
<evidence type="ECO:0000256" key="2">
    <source>
        <dbReference type="ARBA" id="ARBA00009685"/>
    </source>
</evidence>
<keyword evidence="10" id="KW-0963">Cytoplasm</keyword>
<dbReference type="Proteomes" id="UP001230807">
    <property type="component" value="Unassembled WGS sequence"/>
</dbReference>
<comment type="similarity">
    <text evidence="2 10 12">Belongs to the AdoMet synthase family.</text>
</comment>
<keyword evidence="5 10" id="KW-0479">Metal-binding</keyword>
<comment type="subcellular location">
    <subcellularLocation>
        <location evidence="10 11">Cytoplasm</location>
    </subcellularLocation>
</comment>
<dbReference type="InterPro" id="IPR022629">
    <property type="entry name" value="S-AdoMet_synt_central"/>
</dbReference>
<dbReference type="RefSeq" id="WP_286038328.1">
    <property type="nucleotide sequence ID" value="NZ_CP183077.1"/>
</dbReference>
<protein>
    <recommendedName>
        <fullName evidence="10">S-adenosylmethionine synthase</fullName>
        <shortName evidence="10">AdoMet synthase</shortName>
        <ecNumber evidence="10">2.5.1.6</ecNumber>
    </recommendedName>
    <alternativeName>
        <fullName evidence="10">MAT</fullName>
    </alternativeName>
    <alternativeName>
        <fullName evidence="10">Methionine adenosyltransferase</fullName>
    </alternativeName>
</protein>
<evidence type="ECO:0000256" key="1">
    <source>
        <dbReference type="ARBA" id="ARBA00005224"/>
    </source>
</evidence>
<dbReference type="HAMAP" id="MF_00086">
    <property type="entry name" value="S_AdoMet_synth1"/>
    <property type="match status" value="1"/>
</dbReference>
<evidence type="ECO:0000313" key="17">
    <source>
        <dbReference type="Proteomes" id="UP001230807"/>
    </source>
</evidence>
<comment type="function">
    <text evidence="10">Catalyzes the formation of S-adenosylmethionine (AdoMet) from methionine and ATP. The overall synthetic reaction is composed of two sequential steps, AdoMet formation and the subsequent tripolyphosphate hydrolysis which occurs prior to release of AdoMet from the enzyme.</text>
</comment>
<dbReference type="PROSITE" id="PS00376">
    <property type="entry name" value="ADOMET_SYNTHASE_1"/>
    <property type="match status" value="1"/>
</dbReference>
<evidence type="ECO:0000256" key="10">
    <source>
        <dbReference type="HAMAP-Rule" id="MF_00086"/>
    </source>
</evidence>
<keyword evidence="7 10" id="KW-0067">ATP-binding</keyword>
<dbReference type="GO" id="GO:0004478">
    <property type="term" value="F:methionine adenosyltransferase activity"/>
    <property type="evidence" value="ECO:0007669"/>
    <property type="project" value="UniProtKB-EC"/>
</dbReference>
<keyword evidence="8 10" id="KW-0460">Magnesium</keyword>
<organism evidence="16 17">
    <name type="scientific">Exiguobacterium mexicanum</name>
    <dbReference type="NCBI Taxonomy" id="340146"/>
    <lineage>
        <taxon>Bacteria</taxon>
        <taxon>Bacillati</taxon>
        <taxon>Bacillota</taxon>
        <taxon>Bacilli</taxon>
        <taxon>Bacillales</taxon>
        <taxon>Bacillales Family XII. Incertae Sedis</taxon>
        <taxon>Exiguobacterium</taxon>
    </lineage>
</organism>
<feature type="binding site" evidence="10">
    <location>
        <position position="254"/>
    </location>
    <ligand>
        <name>ATP</name>
        <dbReference type="ChEBI" id="CHEBI:30616"/>
        <note>ligand shared between two neighboring subunits</note>
    </ligand>
</feature>
<proteinExistence type="inferred from homology"/>
<feature type="domain" description="S-adenosylmethionine synthetase C-terminal" evidence="15">
    <location>
        <begin position="248"/>
        <end position="387"/>
    </location>
</feature>
<dbReference type="Pfam" id="PF00438">
    <property type="entry name" value="S-AdoMet_synt_N"/>
    <property type="match status" value="1"/>
</dbReference>
<evidence type="ECO:0000256" key="4">
    <source>
        <dbReference type="ARBA" id="ARBA00022679"/>
    </source>
</evidence>
<feature type="binding site" description="in other chain" evidence="10">
    <location>
        <begin position="260"/>
        <end position="261"/>
    </location>
    <ligand>
        <name>ATP</name>
        <dbReference type="ChEBI" id="CHEBI:30616"/>
        <note>ligand shared between two neighboring subunits</note>
    </ligand>
</feature>
<feature type="region of interest" description="Flexible loop" evidence="10">
    <location>
        <begin position="102"/>
        <end position="112"/>
    </location>
</feature>
<feature type="binding site" evidence="10">
    <location>
        <position position="254"/>
    </location>
    <ligand>
        <name>L-methionine</name>
        <dbReference type="ChEBI" id="CHEBI:57844"/>
        <note>ligand shared between two neighboring subunits</note>
    </ligand>
</feature>
<comment type="cofactor">
    <cofactor evidence="10">
        <name>Mg(2+)</name>
        <dbReference type="ChEBI" id="CHEBI:18420"/>
    </cofactor>
    <text evidence="10">Binds 2 divalent ions per subunit.</text>
</comment>
<dbReference type="InterPro" id="IPR022631">
    <property type="entry name" value="ADOMET_SYNTHASE_CS"/>
</dbReference>
<feature type="binding site" description="in other chain" evidence="10">
    <location>
        <begin position="245"/>
        <end position="246"/>
    </location>
    <ligand>
        <name>ATP</name>
        <dbReference type="ChEBI" id="CHEBI:30616"/>
        <note>ligand shared between two neighboring subunits</note>
    </ligand>
</feature>
<evidence type="ECO:0000256" key="12">
    <source>
        <dbReference type="RuleBase" id="RU004462"/>
    </source>
</evidence>
<keyword evidence="9 10" id="KW-0630">Potassium</keyword>
<keyword evidence="17" id="KW-1185">Reference proteome</keyword>
<dbReference type="NCBIfam" id="TIGR01034">
    <property type="entry name" value="metK"/>
    <property type="match status" value="1"/>
</dbReference>
<feature type="domain" description="S-adenosylmethionine synthetase N-terminal" evidence="13">
    <location>
        <begin position="7"/>
        <end position="103"/>
    </location>
</feature>
<accession>A0ABT7MNI4</accession>
<gene>
    <name evidence="10 16" type="primary">metK</name>
    <name evidence="16" type="ORF">QR695_07010</name>
</gene>
<feature type="binding site" evidence="10">
    <location>
        <position position="46"/>
    </location>
    <ligand>
        <name>K(+)</name>
        <dbReference type="ChEBI" id="CHEBI:29103"/>
    </ligand>
</feature>
<keyword evidence="6 10" id="KW-0547">Nucleotide-binding</keyword>
<sequence>MANLNRRLFTSESVTEGHPDKICDQISDAILDAILAEDPNARVAAETSVTTGLVLVAGEITTSTYVDIPKVVRETVREIGYTRAKYGFDAETCAVLTSIDEQSVDIAQGVDQALEAREGQMTEEEIDAIGAGDQGLMFGYATKETPELMPLPISLAHKLSRRLAEVRKNGTLAYLRPDGKTQVTVEYDEANNPVRIDTIVISTQHAEDITLEQIQADLKKHVIDAVIPAELIDAETKYFINPTGRFVIGGPQGDAGLTGRKIIVDTYGGYARHGGGAFSGKDPTKVDRSAAYAARYVAKNLVAAGLADKAEVQLAYAIGVAHPVSIAVDTFGTGKLSETELVELVRENFDLRPAGIIKMLDLRRPIYKQTAAYGHFGRTDVELPWEQTDKAAVLEVGAKRFA</sequence>
<evidence type="ECO:0000256" key="3">
    <source>
        <dbReference type="ARBA" id="ARBA00022563"/>
    </source>
</evidence>
<evidence type="ECO:0000259" key="13">
    <source>
        <dbReference type="Pfam" id="PF00438"/>
    </source>
</evidence>
<dbReference type="PIRSF" id="PIRSF000497">
    <property type="entry name" value="MAT"/>
    <property type="match status" value="1"/>
</dbReference>
<dbReference type="InterPro" id="IPR022630">
    <property type="entry name" value="S-AdoMet_synt_C"/>
</dbReference>
<dbReference type="Pfam" id="PF02772">
    <property type="entry name" value="S-AdoMet_synt_M"/>
    <property type="match status" value="1"/>
</dbReference>
<feature type="domain" description="S-adenosylmethionine synthetase central" evidence="14">
    <location>
        <begin position="129"/>
        <end position="246"/>
    </location>
</feature>
<comment type="catalytic activity">
    <reaction evidence="10">
        <text>L-methionine + ATP + H2O = S-adenosyl-L-methionine + phosphate + diphosphate</text>
        <dbReference type="Rhea" id="RHEA:21080"/>
        <dbReference type="ChEBI" id="CHEBI:15377"/>
        <dbReference type="ChEBI" id="CHEBI:30616"/>
        <dbReference type="ChEBI" id="CHEBI:33019"/>
        <dbReference type="ChEBI" id="CHEBI:43474"/>
        <dbReference type="ChEBI" id="CHEBI:57844"/>
        <dbReference type="ChEBI" id="CHEBI:59789"/>
        <dbReference type="EC" id="2.5.1.6"/>
    </reaction>
</comment>
<comment type="cofactor">
    <cofactor evidence="10">
        <name>K(+)</name>
        <dbReference type="ChEBI" id="CHEBI:29103"/>
    </cofactor>
    <text evidence="10">Binds 1 potassium ion per subunit.</text>
</comment>
<dbReference type="Gene3D" id="3.30.300.10">
    <property type="match status" value="3"/>
</dbReference>
<dbReference type="CDD" id="cd18079">
    <property type="entry name" value="S-AdoMet_synt"/>
    <property type="match status" value="1"/>
</dbReference>
<dbReference type="Pfam" id="PF02773">
    <property type="entry name" value="S-AdoMet_synt_C"/>
    <property type="match status" value="1"/>
</dbReference>
<evidence type="ECO:0000259" key="14">
    <source>
        <dbReference type="Pfam" id="PF02772"/>
    </source>
</evidence>
<feature type="binding site" evidence="10">
    <location>
        <position position="281"/>
    </location>
    <ligand>
        <name>ATP</name>
        <dbReference type="ChEBI" id="CHEBI:30616"/>
        <note>ligand shared between two neighboring subunits</note>
    </ligand>
</feature>
<comment type="pathway">
    <text evidence="1 10">Amino-acid biosynthesis; S-adenosyl-L-methionine biosynthesis; S-adenosyl-L-methionine from L-methionine: step 1/1.</text>
</comment>
<comment type="caution">
    <text evidence="16">The sequence shown here is derived from an EMBL/GenBank/DDBJ whole genome shotgun (WGS) entry which is preliminary data.</text>
</comment>
<comment type="subunit">
    <text evidence="10">Homotetramer; dimer of dimers.</text>
</comment>
<feature type="binding site" description="in other chain" evidence="10">
    <location>
        <begin position="178"/>
        <end position="180"/>
    </location>
    <ligand>
        <name>ATP</name>
        <dbReference type="ChEBI" id="CHEBI:30616"/>
        <note>ligand shared between two neighboring subunits</note>
    </ligand>
</feature>
<dbReference type="EC" id="2.5.1.6" evidence="10"/>
<evidence type="ECO:0000256" key="9">
    <source>
        <dbReference type="ARBA" id="ARBA00022958"/>
    </source>
</evidence>
<name>A0ABT7MNI4_9BACL</name>
<reference evidence="16 17" key="1">
    <citation type="submission" date="2023-06" db="EMBL/GenBank/DDBJ databases">
        <title>Influencing factors and mechanism of Cr(VI) reduction by facultative anaerobic Exiguobacterium sp. PY14.</title>
        <authorList>
            <person name="Zou L."/>
        </authorList>
    </citation>
    <scope>NUCLEOTIDE SEQUENCE [LARGE SCALE GENOMIC DNA]</scope>
    <source>
        <strain evidence="16 17">PY14</strain>
    </source>
</reference>
<feature type="binding site" description="in other chain" evidence="10">
    <location>
        <position position="59"/>
    </location>
    <ligand>
        <name>L-methionine</name>
        <dbReference type="ChEBI" id="CHEBI:57844"/>
        <note>ligand shared between two neighboring subunits</note>
    </ligand>
</feature>